<dbReference type="STRING" id="1577791.Mpt1_c09350"/>
<sequence length="113" mass="12427">MAMFKDGEQVLNIEGFKLGEFDISAEGFYKNVQSFPFKVKKRKVINIKVVADGVPVDVAVANEKGSSVFHKQAVREGTLGPIPTDENKEMGIVIGIYPGDRATVSLDIRMEKP</sequence>
<dbReference type="KEGG" id="mear:Mpt1_c09350"/>
<dbReference type="AlphaFoldDB" id="A0A0A7LC90"/>
<dbReference type="HOGENOM" id="CLU_2230249_0_0_2"/>
<dbReference type="EMBL" id="CP010070">
    <property type="protein sequence ID" value="AIZ56810.1"/>
    <property type="molecule type" value="Genomic_DNA"/>
</dbReference>
<name>A0A0A7LC90_9ARCH</name>
<reference evidence="1 2" key="1">
    <citation type="journal article" date="2014" name="Appl. Environ. Microbiol.">
        <title>Comparative Genome Analysis of 'Candidatus Methanoplasma termitum' Indicates a New Mode of Energy Metabolism in the Seventh Order of Methanogens.</title>
        <authorList>
            <person name="Lang K."/>
            <person name="Schuldes J."/>
            <person name="Klingl A."/>
            <person name="Poehlein A."/>
            <person name="Daniel R."/>
            <person name="Brune A."/>
        </authorList>
    </citation>
    <scope>NUCLEOTIDE SEQUENCE [LARGE SCALE GENOMIC DNA]</scope>
    <source>
        <strain evidence="2">Mpt1</strain>
    </source>
</reference>
<dbReference type="Proteomes" id="UP000030787">
    <property type="component" value="Chromosome"/>
</dbReference>
<dbReference type="OrthoDB" id="380576at2157"/>
<evidence type="ECO:0000313" key="2">
    <source>
        <dbReference type="Proteomes" id="UP000030787"/>
    </source>
</evidence>
<gene>
    <name evidence="1" type="ORF">Mpt1_c09350</name>
</gene>
<dbReference type="RefSeq" id="WP_048112627.1">
    <property type="nucleotide sequence ID" value="NZ_CP010070.1"/>
</dbReference>
<evidence type="ECO:0000313" key="1">
    <source>
        <dbReference type="EMBL" id="AIZ56810.1"/>
    </source>
</evidence>
<accession>A0A0A7LC90</accession>
<dbReference type="GeneID" id="24818597"/>
<proteinExistence type="predicted"/>
<protein>
    <submittedName>
        <fullName evidence="1">Uncharacterized protein</fullName>
    </submittedName>
</protein>
<keyword evidence="2" id="KW-1185">Reference proteome</keyword>
<organism evidence="1 2">
    <name type="scientific">Candidatus Methanoplasma termitum</name>
    <dbReference type="NCBI Taxonomy" id="1577791"/>
    <lineage>
        <taxon>Archaea</taxon>
        <taxon>Methanobacteriati</taxon>
        <taxon>Thermoplasmatota</taxon>
        <taxon>Thermoplasmata</taxon>
        <taxon>Methanomassiliicoccales</taxon>
        <taxon>Methanomassiliicoccaceae</taxon>
        <taxon>Candidatus Methanoplasma</taxon>
    </lineage>
</organism>